<accession>A0A6L6UEU2</accession>
<organism evidence="1 2">
    <name type="scientific">Winogradskyella endarachnes</name>
    <dbReference type="NCBI Taxonomy" id="2681965"/>
    <lineage>
        <taxon>Bacteria</taxon>
        <taxon>Pseudomonadati</taxon>
        <taxon>Bacteroidota</taxon>
        <taxon>Flavobacteriia</taxon>
        <taxon>Flavobacteriales</taxon>
        <taxon>Flavobacteriaceae</taxon>
        <taxon>Winogradskyella</taxon>
    </lineage>
</organism>
<dbReference type="RefSeq" id="WP_157364520.1">
    <property type="nucleotide sequence ID" value="NZ_WOWS01000005.1"/>
</dbReference>
<gene>
    <name evidence="1" type="ORF">GN138_13430</name>
</gene>
<dbReference type="AlphaFoldDB" id="A0A6L6UEU2"/>
<name>A0A6L6UEU2_9FLAO</name>
<protein>
    <submittedName>
        <fullName evidence="1">T9SS type B sorting domain-containing protein</fullName>
    </submittedName>
</protein>
<reference evidence="1 2" key="1">
    <citation type="submission" date="2019-12" db="EMBL/GenBank/DDBJ databases">
        <authorList>
            <person name="Li J."/>
        </authorList>
    </citation>
    <scope>NUCLEOTIDE SEQUENCE [LARGE SCALE GENOMIC DNA]</scope>
    <source>
        <strain evidence="1 2">HL2-2</strain>
    </source>
</reference>
<feature type="non-terminal residue" evidence="1">
    <location>
        <position position="1"/>
    </location>
</feature>
<dbReference type="NCBIfam" id="TIGR04131">
    <property type="entry name" value="Bac_Flav_CTERM"/>
    <property type="match status" value="1"/>
</dbReference>
<keyword evidence="2" id="KW-1185">Reference proteome</keyword>
<dbReference type="EMBL" id="WOWS01000005">
    <property type="protein sequence ID" value="MUU79452.1"/>
    <property type="molecule type" value="Genomic_DNA"/>
</dbReference>
<proteinExistence type="predicted"/>
<evidence type="ECO:0000313" key="2">
    <source>
        <dbReference type="Proteomes" id="UP000478208"/>
    </source>
</evidence>
<dbReference type="InterPro" id="IPR026341">
    <property type="entry name" value="T9SS_type_B"/>
</dbReference>
<sequence length="124" mass="14005">GPWQDALVFSNVSAGEHEVIARDKNGCGTETATTFIVDYPLYFTPNGDEFNETWNITGIGSNAKIYIFDRYGKLLKQLSPDGSGWDGTYNGSLMPTSDYWFTVEYDEPGTDIRKEFKAHFTLKR</sequence>
<comment type="caution">
    <text evidence="1">The sequence shown here is derived from an EMBL/GenBank/DDBJ whole genome shotgun (WGS) entry which is preliminary data.</text>
</comment>
<dbReference type="Proteomes" id="UP000478208">
    <property type="component" value="Unassembled WGS sequence"/>
</dbReference>
<evidence type="ECO:0000313" key="1">
    <source>
        <dbReference type="EMBL" id="MUU79452.1"/>
    </source>
</evidence>
<dbReference type="Pfam" id="PF13585">
    <property type="entry name" value="CHU_C"/>
    <property type="match status" value="1"/>
</dbReference>